<sequence>MRRVPLGGPRLHAFEHAGRSLPAPRTEGFDDHVKFFFAEEGREPTSLAERACRDVGRGHRLGVLAPTA</sequence>
<dbReference type="RefSeq" id="WP_202186123.1">
    <property type="nucleotide sequence ID" value="NZ_BMRL01000025.1"/>
</dbReference>
<dbReference type="Proteomes" id="UP000613974">
    <property type="component" value="Unassembled WGS sequence"/>
</dbReference>
<keyword evidence="2" id="KW-1185">Reference proteome</keyword>
<organism evidence="1 2">
    <name type="scientific">Streptomyces nojiriensis</name>
    <dbReference type="NCBI Taxonomy" id="66374"/>
    <lineage>
        <taxon>Bacteria</taxon>
        <taxon>Bacillati</taxon>
        <taxon>Actinomycetota</taxon>
        <taxon>Actinomycetes</taxon>
        <taxon>Kitasatosporales</taxon>
        <taxon>Streptomycetaceae</taxon>
        <taxon>Streptomyces</taxon>
    </lineage>
</organism>
<evidence type="ECO:0000313" key="1">
    <source>
        <dbReference type="EMBL" id="GHI69386.1"/>
    </source>
</evidence>
<dbReference type="Gene3D" id="2.40.30.10">
    <property type="entry name" value="Translation factors"/>
    <property type="match status" value="1"/>
</dbReference>
<evidence type="ECO:0000313" key="2">
    <source>
        <dbReference type="Proteomes" id="UP000613974"/>
    </source>
</evidence>
<comment type="caution">
    <text evidence="1">The sequence shown here is derived from an EMBL/GenBank/DDBJ whole genome shotgun (WGS) entry which is preliminary data.</text>
</comment>
<gene>
    <name evidence="1" type="ORF">Snoj_33040</name>
</gene>
<protein>
    <submittedName>
        <fullName evidence="1">Uncharacterized protein</fullName>
    </submittedName>
</protein>
<proteinExistence type="predicted"/>
<reference evidence="2" key="1">
    <citation type="submission" date="2023-07" db="EMBL/GenBank/DDBJ databases">
        <title>Whole genome shotgun sequence of Streptomyces nojiriensis NBRC 13794.</title>
        <authorList>
            <person name="Komaki H."/>
            <person name="Tamura T."/>
        </authorList>
    </citation>
    <scope>NUCLEOTIDE SEQUENCE [LARGE SCALE GENOMIC DNA]</scope>
    <source>
        <strain evidence="2">NBRC 13794</strain>
    </source>
</reference>
<accession>A0ABQ3SMM1</accession>
<dbReference type="GeneID" id="95587669"/>
<dbReference type="EMBL" id="BNEC01000005">
    <property type="protein sequence ID" value="GHI69386.1"/>
    <property type="molecule type" value="Genomic_DNA"/>
</dbReference>
<name>A0ABQ3SMM1_9ACTN</name>